<evidence type="ECO:0000313" key="5">
    <source>
        <dbReference type="Proteomes" id="UP000664521"/>
    </source>
</evidence>
<sequence>MSSDDVERKLRDEITSLESELLRARTRLKAFTTASSQEPQLQQDPSIVLQDRSRFQISTAHVLLLLSDSALPLGSFAFSSGLESYLAHRPSRPAPSILSFLSLSLSSVASTLLPYLLTAFKEPTALASLDDTLDACTLCHVARRASIAQGGALFTLWERAFRATVDSEVPAASALAQFARDMKEGSGSDLDGEVRGGHFAPIWGVVTLAMGISITDSAYAFLLNHAKAVLSAAVRASLVGPYKAQSVLAGEWLRQKIAKCLEDNWEIHIDDAGQDVPLMDIWIGRHEKLYSRIFNS</sequence>
<dbReference type="AlphaFoldDB" id="A0A8H3IZI8"/>
<dbReference type="GO" id="GO:0016151">
    <property type="term" value="F:nickel cation binding"/>
    <property type="evidence" value="ECO:0007669"/>
    <property type="project" value="InterPro"/>
</dbReference>
<dbReference type="PANTHER" id="PTHR33620:SF1">
    <property type="entry name" value="UREASE ACCESSORY PROTEIN F"/>
    <property type="match status" value="1"/>
</dbReference>
<evidence type="ECO:0008006" key="6">
    <source>
        <dbReference type="Google" id="ProtNLM"/>
    </source>
</evidence>
<dbReference type="InterPro" id="IPR038277">
    <property type="entry name" value="UreF_sf"/>
</dbReference>
<dbReference type="EMBL" id="CAJPDS010000095">
    <property type="protein sequence ID" value="CAF9936815.1"/>
    <property type="molecule type" value="Genomic_DNA"/>
</dbReference>
<dbReference type="InterPro" id="IPR002639">
    <property type="entry name" value="UreF"/>
</dbReference>
<reference evidence="4" key="1">
    <citation type="submission" date="2021-03" db="EMBL/GenBank/DDBJ databases">
        <authorList>
            <person name="Tagirdzhanova G."/>
        </authorList>
    </citation>
    <scope>NUCLEOTIDE SEQUENCE</scope>
</reference>
<keyword evidence="1" id="KW-0996">Nickel insertion</keyword>
<gene>
    <name evidence="4" type="ORF">HETSPECPRED_010454</name>
</gene>
<dbReference type="Proteomes" id="UP000664521">
    <property type="component" value="Unassembled WGS sequence"/>
</dbReference>
<proteinExistence type="inferred from homology"/>
<keyword evidence="2" id="KW-0143">Chaperone</keyword>
<keyword evidence="5" id="KW-1185">Reference proteome</keyword>
<protein>
    <recommendedName>
        <fullName evidence="6">Urease accessory protein UreF</fullName>
    </recommendedName>
</protein>
<evidence type="ECO:0000256" key="1">
    <source>
        <dbReference type="ARBA" id="ARBA00022988"/>
    </source>
</evidence>
<dbReference type="Pfam" id="PF01730">
    <property type="entry name" value="UreF"/>
    <property type="match status" value="1"/>
</dbReference>
<comment type="caution">
    <text evidence="4">The sequence shown here is derived from an EMBL/GenBank/DDBJ whole genome shotgun (WGS) entry which is preliminary data.</text>
</comment>
<accession>A0A8H3IZI8</accession>
<evidence type="ECO:0000256" key="3">
    <source>
        <dbReference type="ARBA" id="ARBA00046339"/>
    </source>
</evidence>
<evidence type="ECO:0000313" key="4">
    <source>
        <dbReference type="EMBL" id="CAF9936815.1"/>
    </source>
</evidence>
<name>A0A8H3IZI8_9LECA</name>
<dbReference type="Gene3D" id="1.10.4190.10">
    <property type="entry name" value="Urease accessory protein UreF"/>
    <property type="match status" value="1"/>
</dbReference>
<evidence type="ECO:0000256" key="2">
    <source>
        <dbReference type="ARBA" id="ARBA00023186"/>
    </source>
</evidence>
<comment type="similarity">
    <text evidence="3">Belongs to the UreF family.</text>
</comment>
<dbReference type="PANTHER" id="PTHR33620">
    <property type="entry name" value="UREASE ACCESSORY PROTEIN F"/>
    <property type="match status" value="1"/>
</dbReference>
<dbReference type="OrthoDB" id="2550922at2759"/>
<organism evidence="4 5">
    <name type="scientific">Heterodermia speciosa</name>
    <dbReference type="NCBI Taxonomy" id="116794"/>
    <lineage>
        <taxon>Eukaryota</taxon>
        <taxon>Fungi</taxon>
        <taxon>Dikarya</taxon>
        <taxon>Ascomycota</taxon>
        <taxon>Pezizomycotina</taxon>
        <taxon>Lecanoromycetes</taxon>
        <taxon>OSLEUM clade</taxon>
        <taxon>Lecanoromycetidae</taxon>
        <taxon>Caliciales</taxon>
        <taxon>Physciaceae</taxon>
        <taxon>Heterodermia</taxon>
    </lineage>
</organism>